<evidence type="ECO:0000313" key="2">
    <source>
        <dbReference type="Proteomes" id="UP001149163"/>
    </source>
</evidence>
<keyword evidence="2" id="KW-1185">Reference proteome</keyword>
<reference evidence="1" key="1">
    <citation type="submission" date="2022-11" db="EMBL/GenBank/DDBJ databases">
        <authorList>
            <person name="Petersen C."/>
        </authorList>
    </citation>
    <scope>NUCLEOTIDE SEQUENCE</scope>
    <source>
        <strain evidence="1">IBT 26290</strain>
    </source>
</reference>
<dbReference type="Proteomes" id="UP001149163">
    <property type="component" value="Unassembled WGS sequence"/>
</dbReference>
<accession>A0A9W9HP69</accession>
<proteinExistence type="predicted"/>
<dbReference type="EMBL" id="JAPQKN010000008">
    <property type="protein sequence ID" value="KAJ5151214.1"/>
    <property type="molecule type" value="Genomic_DNA"/>
</dbReference>
<dbReference type="GeneID" id="81431766"/>
<comment type="caution">
    <text evidence="1">The sequence shown here is derived from an EMBL/GenBank/DDBJ whole genome shotgun (WGS) entry which is preliminary data.</text>
</comment>
<sequence length="209" mass="23107">MALTPVFKYRRPAPTMSLTSLPPELLDQVLSDKELQKRDLANLARVNRSIYPLVLRRLYADVLLDGSDHREDMEVLDLFNRALTESPRLAAATQSLTIITGSPNDARTIPSKEIIGNLHALRTLPLGFYGMVHCAANFLQMILPAELDTSAAILSKIQDLEITHPAITFSGIIKLISLPRIERLAVKCHPRQEAREVAVLPSTEGTAPP</sequence>
<evidence type="ECO:0000313" key="1">
    <source>
        <dbReference type="EMBL" id="KAJ5151214.1"/>
    </source>
</evidence>
<name>A0A9W9HP69_9EURO</name>
<dbReference type="OrthoDB" id="4353338at2759"/>
<protein>
    <recommendedName>
        <fullName evidence="3">F-box domain-containing protein</fullName>
    </recommendedName>
</protein>
<dbReference type="AlphaFoldDB" id="A0A9W9HP69"/>
<organism evidence="1 2">
    <name type="scientific">Penicillium canariense</name>
    <dbReference type="NCBI Taxonomy" id="189055"/>
    <lineage>
        <taxon>Eukaryota</taxon>
        <taxon>Fungi</taxon>
        <taxon>Dikarya</taxon>
        <taxon>Ascomycota</taxon>
        <taxon>Pezizomycotina</taxon>
        <taxon>Eurotiomycetes</taxon>
        <taxon>Eurotiomycetidae</taxon>
        <taxon>Eurotiales</taxon>
        <taxon>Aspergillaceae</taxon>
        <taxon>Penicillium</taxon>
    </lineage>
</organism>
<gene>
    <name evidence="1" type="ORF">N7482_010466</name>
</gene>
<reference evidence="1" key="2">
    <citation type="journal article" date="2023" name="IMA Fungus">
        <title>Comparative genomic study of the Penicillium genus elucidates a diverse pangenome and 15 lateral gene transfer events.</title>
        <authorList>
            <person name="Petersen C."/>
            <person name="Sorensen T."/>
            <person name="Nielsen M.R."/>
            <person name="Sondergaard T.E."/>
            <person name="Sorensen J.L."/>
            <person name="Fitzpatrick D.A."/>
            <person name="Frisvad J.C."/>
            <person name="Nielsen K.L."/>
        </authorList>
    </citation>
    <scope>NUCLEOTIDE SEQUENCE</scope>
    <source>
        <strain evidence="1">IBT 26290</strain>
    </source>
</reference>
<evidence type="ECO:0008006" key="3">
    <source>
        <dbReference type="Google" id="ProtNLM"/>
    </source>
</evidence>
<dbReference type="RefSeq" id="XP_056538547.1">
    <property type="nucleotide sequence ID" value="XM_056692590.1"/>
</dbReference>